<dbReference type="EMBL" id="SKCS01000391">
    <property type="protein sequence ID" value="TNN09777.1"/>
    <property type="molecule type" value="Genomic_DNA"/>
</dbReference>
<reference evidence="2 3" key="1">
    <citation type="submission" date="2019-03" db="EMBL/GenBank/DDBJ databases">
        <title>An improved genome assembly of the fluke Schistosoma japonicum.</title>
        <authorList>
            <person name="Hu W."/>
            <person name="Luo F."/>
            <person name="Yin M."/>
            <person name="Mo X."/>
            <person name="Sun C."/>
            <person name="Wu Q."/>
            <person name="Zhu B."/>
            <person name="Xiang M."/>
            <person name="Wang J."/>
            <person name="Wang Y."/>
            <person name="Zhang T."/>
            <person name="Xu B."/>
            <person name="Zheng H."/>
            <person name="Feng Z."/>
        </authorList>
    </citation>
    <scope>NUCLEOTIDE SEQUENCE [LARGE SCALE GENOMIC DNA]</scope>
    <source>
        <strain evidence="2">HuSjv2</strain>
        <tissue evidence="2">Worms</tissue>
    </source>
</reference>
<dbReference type="GO" id="GO:0016301">
    <property type="term" value="F:kinase activity"/>
    <property type="evidence" value="ECO:0007669"/>
    <property type="project" value="UniProtKB-KW"/>
</dbReference>
<evidence type="ECO:0000259" key="1">
    <source>
        <dbReference type="PROSITE" id="PS51746"/>
    </source>
</evidence>
<dbReference type="AlphaFoldDB" id="A0A4Z2CZV7"/>
<dbReference type="PROSITE" id="PS51746">
    <property type="entry name" value="PPM_2"/>
    <property type="match status" value="1"/>
</dbReference>
<sequence>MDDLQNAVTLMATKLSVYNSKPPSNSEVVTVRCRHVVKQIPKQYVLAYILSLAQKHCLNLEKESFSFLSYVPEVWASLISFIKSMNSDNYDFGYIQEKALESLNSAVKLLCHDTMDKTLCQYYYSRASLNALNLLLDTHSIVNRRRRQEDRWFAVADLLSYVPLYKNHTDQSFLTNFSPITAFGVFDGHNGPEVAEHCSHLTPYLLSVELQRHIFSTSINRNYSKSIPDILAEIFHRLNKSANSGRARKCWNSGTTATVCTIAGDTICTAWVGDSQAWLIFPCTKNDSINSNNVLKNNLSCCNGNSLQQQIKKSHHTTSFHESERMSVLMEIPSSDKNLNDNSNNTRVIKSTSLNIMPDCLSLCNGNIPTSQSSSIIEKHNHKHAQQSIGDIKQSKDPSLLMDQLNSIRYFNSSNDDDDDDMEINEYSGIALTDCIHRPESPSEFVSVLRTGGSILTEVDRENSSSIENKIFFTHTPRGSMLNLAVARGVKENISNDCCYSKRISLPPLDSPSLVDCRVGCLSSVSRSIGDDETAVGLNALPSITIWSMKQSMHHHKTTPLCLIIASDGLWDVPGCSGPEISLMAWNWYKKHIYHKNQCINHHSFSEFLINLAVQNGASDNITCSVIWLHKWKPTELKGWNIESHLASSLVRWPKHSRVTSLVNLNSPSDTLLRGPRKCLHSKTSQLISQRSYSLNNVFDIDLSTPRYSSPPRDIVYQSDCVSN</sequence>
<dbReference type="STRING" id="6182.A0A4Z2CZV7"/>
<dbReference type="SUPFAM" id="SSF81606">
    <property type="entry name" value="PP2C-like"/>
    <property type="match status" value="1"/>
</dbReference>
<dbReference type="InterPro" id="IPR001932">
    <property type="entry name" value="PPM-type_phosphatase-like_dom"/>
</dbReference>
<keyword evidence="2" id="KW-0418">Kinase</keyword>
<dbReference type="CDD" id="cd00143">
    <property type="entry name" value="PP2Cc"/>
    <property type="match status" value="1"/>
</dbReference>
<name>A0A4Z2CZV7_SCHJA</name>
<protein>
    <submittedName>
        <fullName evidence="2">Ca(2+)/calmodulin-dependent protein kinase phosphatase</fullName>
    </submittedName>
</protein>
<feature type="domain" description="PPM-type phosphatase" evidence="1">
    <location>
        <begin position="135"/>
        <end position="629"/>
    </location>
</feature>
<dbReference type="Pfam" id="PF00481">
    <property type="entry name" value="PP2C"/>
    <property type="match status" value="1"/>
</dbReference>
<keyword evidence="3" id="KW-1185">Reference proteome</keyword>
<dbReference type="Proteomes" id="UP000311919">
    <property type="component" value="Unassembled WGS sequence"/>
</dbReference>
<proteinExistence type="predicted"/>
<organism evidence="2 3">
    <name type="scientific">Schistosoma japonicum</name>
    <name type="common">Blood fluke</name>
    <dbReference type="NCBI Taxonomy" id="6182"/>
    <lineage>
        <taxon>Eukaryota</taxon>
        <taxon>Metazoa</taxon>
        <taxon>Spiralia</taxon>
        <taxon>Lophotrochozoa</taxon>
        <taxon>Platyhelminthes</taxon>
        <taxon>Trematoda</taxon>
        <taxon>Digenea</taxon>
        <taxon>Strigeidida</taxon>
        <taxon>Schistosomatoidea</taxon>
        <taxon>Schistosomatidae</taxon>
        <taxon>Schistosoma</taxon>
    </lineage>
</organism>
<dbReference type="InterPro" id="IPR036457">
    <property type="entry name" value="PPM-type-like_dom_sf"/>
</dbReference>
<dbReference type="OrthoDB" id="10264738at2759"/>
<accession>A0A4Z2CZV7</accession>
<evidence type="ECO:0000313" key="2">
    <source>
        <dbReference type="EMBL" id="TNN09777.1"/>
    </source>
</evidence>
<dbReference type="Gene3D" id="3.60.40.10">
    <property type="entry name" value="PPM-type phosphatase domain"/>
    <property type="match status" value="2"/>
</dbReference>
<comment type="caution">
    <text evidence="2">The sequence shown here is derived from an EMBL/GenBank/DDBJ whole genome shotgun (WGS) entry which is preliminary data.</text>
</comment>
<evidence type="ECO:0000313" key="3">
    <source>
        <dbReference type="Proteomes" id="UP000311919"/>
    </source>
</evidence>
<dbReference type="SMART" id="SM00332">
    <property type="entry name" value="PP2Cc"/>
    <property type="match status" value="1"/>
</dbReference>
<dbReference type="InterPro" id="IPR015655">
    <property type="entry name" value="PP2C"/>
</dbReference>
<dbReference type="GO" id="GO:0004722">
    <property type="term" value="F:protein serine/threonine phosphatase activity"/>
    <property type="evidence" value="ECO:0007669"/>
    <property type="project" value="InterPro"/>
</dbReference>
<gene>
    <name evidence="2" type="ORF">EWB00_006098</name>
</gene>
<keyword evidence="2" id="KW-0808">Transferase</keyword>
<dbReference type="PANTHER" id="PTHR47992">
    <property type="entry name" value="PROTEIN PHOSPHATASE"/>
    <property type="match status" value="1"/>
</dbReference>